<name>A0A9D4FSR6_DREPO</name>
<accession>A0A9D4FSR6</accession>
<dbReference type="AlphaFoldDB" id="A0A9D4FSR6"/>
<comment type="caution">
    <text evidence="1">The sequence shown here is derived from an EMBL/GenBank/DDBJ whole genome shotgun (WGS) entry which is preliminary data.</text>
</comment>
<organism evidence="1 2">
    <name type="scientific">Dreissena polymorpha</name>
    <name type="common">Zebra mussel</name>
    <name type="synonym">Mytilus polymorpha</name>
    <dbReference type="NCBI Taxonomy" id="45954"/>
    <lineage>
        <taxon>Eukaryota</taxon>
        <taxon>Metazoa</taxon>
        <taxon>Spiralia</taxon>
        <taxon>Lophotrochozoa</taxon>
        <taxon>Mollusca</taxon>
        <taxon>Bivalvia</taxon>
        <taxon>Autobranchia</taxon>
        <taxon>Heteroconchia</taxon>
        <taxon>Euheterodonta</taxon>
        <taxon>Imparidentia</taxon>
        <taxon>Neoheterodontei</taxon>
        <taxon>Myida</taxon>
        <taxon>Dreissenoidea</taxon>
        <taxon>Dreissenidae</taxon>
        <taxon>Dreissena</taxon>
    </lineage>
</organism>
<sequence length="58" mass="6663">MMTCSRIDRKASNTRGFMRRNLSSCPPSLIARSYTTLKRPILEYAATVWDPHTQTCID</sequence>
<dbReference type="Proteomes" id="UP000828390">
    <property type="component" value="Unassembled WGS sequence"/>
</dbReference>
<reference evidence="1" key="2">
    <citation type="submission" date="2020-11" db="EMBL/GenBank/DDBJ databases">
        <authorList>
            <person name="McCartney M.A."/>
            <person name="Auch B."/>
            <person name="Kono T."/>
            <person name="Mallez S."/>
            <person name="Becker A."/>
            <person name="Gohl D.M."/>
            <person name="Silverstein K.A.T."/>
            <person name="Koren S."/>
            <person name="Bechman K.B."/>
            <person name="Herman A."/>
            <person name="Abrahante J.E."/>
            <person name="Garbe J."/>
        </authorList>
    </citation>
    <scope>NUCLEOTIDE SEQUENCE</scope>
    <source>
        <strain evidence="1">Duluth1</strain>
        <tissue evidence="1">Whole animal</tissue>
    </source>
</reference>
<keyword evidence="2" id="KW-1185">Reference proteome</keyword>
<evidence type="ECO:0000313" key="1">
    <source>
        <dbReference type="EMBL" id="KAH3804308.1"/>
    </source>
</evidence>
<protein>
    <submittedName>
        <fullName evidence="1">Uncharacterized protein</fullName>
    </submittedName>
</protein>
<gene>
    <name evidence="1" type="ORF">DPMN_132592</name>
</gene>
<proteinExistence type="predicted"/>
<evidence type="ECO:0000313" key="2">
    <source>
        <dbReference type="Proteomes" id="UP000828390"/>
    </source>
</evidence>
<dbReference type="EMBL" id="JAIWYP010000006">
    <property type="protein sequence ID" value="KAH3804308.1"/>
    <property type="molecule type" value="Genomic_DNA"/>
</dbReference>
<reference evidence="1" key="1">
    <citation type="journal article" date="2019" name="bioRxiv">
        <title>The Genome of the Zebra Mussel, Dreissena polymorpha: A Resource for Invasive Species Research.</title>
        <authorList>
            <person name="McCartney M.A."/>
            <person name="Auch B."/>
            <person name="Kono T."/>
            <person name="Mallez S."/>
            <person name="Zhang Y."/>
            <person name="Obille A."/>
            <person name="Becker A."/>
            <person name="Abrahante J.E."/>
            <person name="Garbe J."/>
            <person name="Badalamenti J.P."/>
            <person name="Herman A."/>
            <person name="Mangelson H."/>
            <person name="Liachko I."/>
            <person name="Sullivan S."/>
            <person name="Sone E.D."/>
            <person name="Koren S."/>
            <person name="Silverstein K.A.T."/>
            <person name="Beckman K.B."/>
            <person name="Gohl D.M."/>
        </authorList>
    </citation>
    <scope>NUCLEOTIDE SEQUENCE</scope>
    <source>
        <strain evidence="1">Duluth1</strain>
        <tissue evidence="1">Whole animal</tissue>
    </source>
</reference>